<evidence type="ECO:0000256" key="5">
    <source>
        <dbReference type="ARBA" id="ARBA00022989"/>
    </source>
</evidence>
<sequence length="434" mass="44970">MSAPAEQTRKRRLLLDLSPLRESPAFRRLWLGNTLGSIGQEMTVVTVALQVYALTGSTFAVSLVAGIALGPMIVLGLYGGTLADRFDRRKVALTASVVSWVAIAVLAAHAVLGGTSLWLIYTAATVNSVFGTIGGITRRAIVPRLLPQHLLPAAGALNGINMGLMATIGPLLAAAAVGAGGFQAAFLVDVLLHSAAFLGVWTLPALRPLDAVVGTSLQAIRDGLGFLRRAHNVRFSLQLDLIAMALAQPRVLFPALGAVTLGGGVATVGVLSAASAFGTVLASFFSGWTGSVRRQGRAILVVTYIYAVSIMAGGVVLLLAVLHPRGDEANIAAIVGLTVTLAIGGVADSISVIFRMTILQAAVPDQLRGRVQSIFSLVVTGGPRVGDVVTGAVASLVTLWSPVLAGGAAMIVVIWLASRRVPSFARYDRDNPQP</sequence>
<evidence type="ECO:0000259" key="8">
    <source>
        <dbReference type="PROSITE" id="PS50850"/>
    </source>
</evidence>
<comment type="subcellular location">
    <subcellularLocation>
        <location evidence="1">Cell inner membrane</location>
        <topology evidence="1">Multi-pass membrane protein</topology>
    </subcellularLocation>
</comment>
<keyword evidence="4 7" id="KW-0812">Transmembrane</keyword>
<keyword evidence="6 7" id="KW-0472">Membrane</keyword>
<gene>
    <name evidence="9" type="primary">entS</name>
    <name evidence="9" type="ORF">NCTC10485_01819</name>
</gene>
<dbReference type="InterPro" id="IPR020846">
    <property type="entry name" value="MFS_dom"/>
</dbReference>
<dbReference type="GO" id="GO:0022857">
    <property type="term" value="F:transmembrane transporter activity"/>
    <property type="evidence" value="ECO:0007669"/>
    <property type="project" value="InterPro"/>
</dbReference>
<accession>A0A3S4RD03</accession>
<dbReference type="EMBL" id="LR134355">
    <property type="protein sequence ID" value="VEG47538.1"/>
    <property type="molecule type" value="Genomic_DNA"/>
</dbReference>
<evidence type="ECO:0000313" key="10">
    <source>
        <dbReference type="Proteomes" id="UP000282551"/>
    </source>
</evidence>
<dbReference type="SUPFAM" id="SSF103473">
    <property type="entry name" value="MFS general substrate transporter"/>
    <property type="match status" value="1"/>
</dbReference>
<dbReference type="Gene3D" id="1.20.1250.20">
    <property type="entry name" value="MFS general substrate transporter like domains"/>
    <property type="match status" value="1"/>
</dbReference>
<dbReference type="GO" id="GO:0005886">
    <property type="term" value="C:plasma membrane"/>
    <property type="evidence" value="ECO:0007669"/>
    <property type="project" value="UniProtKB-SubCell"/>
</dbReference>
<feature type="transmembrane region" description="Helical" evidence="7">
    <location>
        <begin position="91"/>
        <end position="112"/>
    </location>
</feature>
<feature type="transmembrane region" description="Helical" evidence="7">
    <location>
        <begin position="29"/>
        <end position="53"/>
    </location>
</feature>
<evidence type="ECO:0000256" key="6">
    <source>
        <dbReference type="ARBA" id="ARBA00023136"/>
    </source>
</evidence>
<dbReference type="RefSeq" id="WP_126333455.1">
    <property type="nucleotide sequence ID" value="NZ_AP022604.1"/>
</dbReference>
<dbReference type="PANTHER" id="PTHR23513:SF9">
    <property type="entry name" value="ENTEROBACTIN EXPORTER ENTS"/>
    <property type="match status" value="1"/>
</dbReference>
<name>A0A3S4RD03_MYCCI</name>
<feature type="domain" description="Major facilitator superfamily (MFS) profile" evidence="8">
    <location>
        <begin position="173"/>
        <end position="434"/>
    </location>
</feature>
<evidence type="ECO:0000256" key="7">
    <source>
        <dbReference type="SAM" id="Phobius"/>
    </source>
</evidence>
<keyword evidence="2" id="KW-0813">Transport</keyword>
<feature type="transmembrane region" description="Helical" evidence="7">
    <location>
        <begin position="265"/>
        <end position="286"/>
    </location>
</feature>
<feature type="transmembrane region" description="Helical" evidence="7">
    <location>
        <begin position="374"/>
        <end position="393"/>
    </location>
</feature>
<feature type="transmembrane region" description="Helical" evidence="7">
    <location>
        <begin position="118"/>
        <end position="137"/>
    </location>
</feature>
<dbReference type="PANTHER" id="PTHR23513">
    <property type="entry name" value="INTEGRAL MEMBRANE EFFLUX PROTEIN-RELATED"/>
    <property type="match status" value="1"/>
</dbReference>
<dbReference type="InterPro" id="IPR036259">
    <property type="entry name" value="MFS_trans_sf"/>
</dbReference>
<feature type="transmembrane region" description="Helical" evidence="7">
    <location>
        <begin position="149"/>
        <end position="176"/>
    </location>
</feature>
<evidence type="ECO:0000313" key="9">
    <source>
        <dbReference type="EMBL" id="VEG47538.1"/>
    </source>
</evidence>
<organism evidence="9 10">
    <name type="scientific">Mycolicibacterium chitae</name>
    <name type="common">Mycobacterium chitae</name>
    <dbReference type="NCBI Taxonomy" id="1792"/>
    <lineage>
        <taxon>Bacteria</taxon>
        <taxon>Bacillati</taxon>
        <taxon>Actinomycetota</taxon>
        <taxon>Actinomycetes</taxon>
        <taxon>Mycobacteriales</taxon>
        <taxon>Mycobacteriaceae</taxon>
        <taxon>Mycolicibacterium</taxon>
    </lineage>
</organism>
<dbReference type="GO" id="GO:0046677">
    <property type="term" value="P:response to antibiotic"/>
    <property type="evidence" value="ECO:0007669"/>
    <property type="project" value="UniProtKB-KW"/>
</dbReference>
<evidence type="ECO:0000256" key="2">
    <source>
        <dbReference type="ARBA" id="ARBA00022448"/>
    </source>
</evidence>
<dbReference type="CDD" id="cd06173">
    <property type="entry name" value="MFS_MefA_like"/>
    <property type="match status" value="1"/>
</dbReference>
<feature type="transmembrane region" description="Helical" evidence="7">
    <location>
        <begin position="59"/>
        <end position="79"/>
    </location>
</feature>
<dbReference type="AlphaFoldDB" id="A0A3S4RD03"/>
<reference evidence="9 10" key="1">
    <citation type="submission" date="2018-12" db="EMBL/GenBank/DDBJ databases">
        <authorList>
            <consortium name="Pathogen Informatics"/>
        </authorList>
    </citation>
    <scope>NUCLEOTIDE SEQUENCE [LARGE SCALE GENOMIC DNA]</scope>
    <source>
        <strain evidence="9 10">NCTC10485</strain>
    </source>
</reference>
<evidence type="ECO:0000256" key="3">
    <source>
        <dbReference type="ARBA" id="ARBA00022475"/>
    </source>
</evidence>
<feature type="transmembrane region" description="Helical" evidence="7">
    <location>
        <begin position="329"/>
        <end position="354"/>
    </location>
</feature>
<dbReference type="Pfam" id="PF05977">
    <property type="entry name" value="MFS_3"/>
    <property type="match status" value="1"/>
</dbReference>
<feature type="transmembrane region" description="Helical" evidence="7">
    <location>
        <begin position="298"/>
        <end position="323"/>
    </location>
</feature>
<keyword evidence="5 7" id="KW-1133">Transmembrane helix</keyword>
<proteinExistence type="predicted"/>
<keyword evidence="3" id="KW-1003">Cell membrane</keyword>
<protein>
    <submittedName>
        <fullName evidence="9">Protein of uncharacterized function (DUF894)</fullName>
    </submittedName>
</protein>
<dbReference type="InterPro" id="IPR010290">
    <property type="entry name" value="TM_effector"/>
</dbReference>
<dbReference type="Proteomes" id="UP000282551">
    <property type="component" value="Chromosome"/>
</dbReference>
<dbReference type="PROSITE" id="PS50850">
    <property type="entry name" value="MFS"/>
    <property type="match status" value="1"/>
</dbReference>
<dbReference type="OrthoDB" id="5494559at2"/>
<evidence type="ECO:0000256" key="1">
    <source>
        <dbReference type="ARBA" id="ARBA00004429"/>
    </source>
</evidence>
<evidence type="ECO:0000256" key="4">
    <source>
        <dbReference type="ARBA" id="ARBA00022692"/>
    </source>
</evidence>
<feature type="transmembrane region" description="Helical" evidence="7">
    <location>
        <begin position="399"/>
        <end position="417"/>
    </location>
</feature>
<keyword evidence="10" id="KW-1185">Reference proteome</keyword>